<reference evidence="1 2" key="1">
    <citation type="journal article" date="2015" name="Genome Announc.">
        <title>Genomes of Geoalkalibacter ferrihydriticus Z-0531T and Geoalkalibacter subterraneus Red1T, Two Haloalkaliphilic Metal-Reducing Deltaproteobacteria.</title>
        <authorList>
            <person name="Badalamenti J.P."/>
            <person name="Krajmalnik-Brown R."/>
            <person name="Torres C.I."/>
            <person name="Bond D.R."/>
        </authorList>
    </citation>
    <scope>NUCLEOTIDE SEQUENCE [LARGE SCALE GENOMIC DNA]</scope>
    <source>
        <strain evidence="1 2">Red1</strain>
        <plasmid evidence="2">Plasmid pGSUB1</plasmid>
    </source>
</reference>
<dbReference type="Proteomes" id="UP000035036">
    <property type="component" value="Plasmid pGSUB1"/>
</dbReference>
<gene>
    <name evidence="1" type="ORF">GSUB_17595</name>
</gene>
<evidence type="ECO:0000313" key="1">
    <source>
        <dbReference type="EMBL" id="AJF08290.1"/>
    </source>
</evidence>
<dbReference type="KEGG" id="gsb:GSUB_17595"/>
<sequence>MKKKPAKKLIEGYIYAQGSLCPACQSNQLDTGFPQPDQGALLMPIRCQMCEAQWVEIYTLTGIKDLKTKEE</sequence>
<protein>
    <submittedName>
        <fullName evidence="1">Uncharacterized protein</fullName>
    </submittedName>
</protein>
<geneLocation type="plasmid" evidence="1 2">
    <name>pGSUB1</name>
</geneLocation>
<name>A0A0B5FVX4_9BACT</name>
<dbReference type="AlphaFoldDB" id="A0A0B5FVX4"/>
<evidence type="ECO:0000313" key="2">
    <source>
        <dbReference type="Proteomes" id="UP000035036"/>
    </source>
</evidence>
<keyword evidence="1" id="KW-0614">Plasmid</keyword>
<organism evidence="1 2">
    <name type="scientific">Geoalkalibacter subterraneus</name>
    <dbReference type="NCBI Taxonomy" id="483547"/>
    <lineage>
        <taxon>Bacteria</taxon>
        <taxon>Pseudomonadati</taxon>
        <taxon>Thermodesulfobacteriota</taxon>
        <taxon>Desulfuromonadia</taxon>
        <taxon>Desulfuromonadales</taxon>
        <taxon>Geoalkalibacteraceae</taxon>
        <taxon>Geoalkalibacter</taxon>
    </lineage>
</organism>
<dbReference type="RefSeq" id="WP_040202958.1">
    <property type="nucleotide sequence ID" value="NZ_CP010312.1"/>
</dbReference>
<accession>A0A0B5FVX4</accession>
<proteinExistence type="predicted"/>
<keyword evidence="2" id="KW-1185">Reference proteome</keyword>
<dbReference type="HOGENOM" id="CLU_2734298_0_0_7"/>
<dbReference type="EMBL" id="CP010312">
    <property type="protein sequence ID" value="AJF08290.1"/>
    <property type="molecule type" value="Genomic_DNA"/>
</dbReference>